<keyword evidence="5" id="KW-0677">Repeat</keyword>
<comment type="similarity">
    <text evidence="2 11">Belongs to the mitochondrial carrier (TC 2.A.29) family.</text>
</comment>
<comment type="subcellular location">
    <subcellularLocation>
        <location evidence="1">Mitochondrion inner membrane</location>
        <topology evidence="1">Multi-pass membrane protein</topology>
    </subcellularLocation>
</comment>
<dbReference type="Gene3D" id="1.50.40.10">
    <property type="entry name" value="Mitochondrial carrier domain"/>
    <property type="match status" value="1"/>
</dbReference>
<dbReference type="InterPro" id="IPR023395">
    <property type="entry name" value="MCP_dom_sf"/>
</dbReference>
<dbReference type="InterPro" id="IPR050391">
    <property type="entry name" value="Mito_Metabolite_Transporter"/>
</dbReference>
<dbReference type="PRINTS" id="PR00784">
    <property type="entry name" value="MTUNCOUPLING"/>
</dbReference>
<keyword evidence="6" id="KW-0999">Mitochondrion inner membrane</keyword>
<dbReference type="GO" id="GO:0005743">
    <property type="term" value="C:mitochondrial inner membrane"/>
    <property type="evidence" value="ECO:0007669"/>
    <property type="project" value="UniProtKB-SubCell"/>
</dbReference>
<evidence type="ECO:0000256" key="2">
    <source>
        <dbReference type="ARBA" id="ARBA00006375"/>
    </source>
</evidence>
<protein>
    <submittedName>
        <fullName evidence="13">Mitochondrial uncoupling protein 4</fullName>
    </submittedName>
</protein>
<organism evidence="12 13">
    <name type="scientific">Plectus sambesii</name>
    <dbReference type="NCBI Taxonomy" id="2011161"/>
    <lineage>
        <taxon>Eukaryota</taxon>
        <taxon>Metazoa</taxon>
        <taxon>Ecdysozoa</taxon>
        <taxon>Nematoda</taxon>
        <taxon>Chromadorea</taxon>
        <taxon>Plectida</taxon>
        <taxon>Plectina</taxon>
        <taxon>Plectoidea</taxon>
        <taxon>Plectidae</taxon>
        <taxon>Plectus</taxon>
    </lineage>
</organism>
<dbReference type="FunFam" id="1.50.40.10:FF:000062">
    <property type="entry name" value="mitochondrial uncoupling protein 3"/>
    <property type="match status" value="1"/>
</dbReference>
<evidence type="ECO:0000256" key="7">
    <source>
        <dbReference type="ARBA" id="ARBA00022989"/>
    </source>
</evidence>
<sequence>MLPDASQRNSFIFKYILSSTAATVAEVVTYPLDLTKTRLQVQGERSAVASTSSGPPAPRHGMFRIAVGIARDEGVLRLWQGVTPAIYRHFVYTGVRMAAYEHLRENVFHRNEDGTFAFWKSIVCGAVAGFTGQFLASPADLVKIQMQMEGHRRLQGLPPRVHNMWHAFRTVIDHNGVRGLWKGWMPNCQRAALVNMADLATYDKLKHWLLAHTALKDDVFTHSISSAGAGFAAAIVSTPADVVKTRIMNQPYDKSGRGTLYHGSIDCLMQTVRAEGFLALYKGFVPIYIRMAPWSLTFWVSYEKIRYLTVKHENEVLKLKMGGRADVHPGEG</sequence>
<dbReference type="SUPFAM" id="SSF103506">
    <property type="entry name" value="Mitochondrial carrier"/>
    <property type="match status" value="1"/>
</dbReference>
<evidence type="ECO:0000256" key="1">
    <source>
        <dbReference type="ARBA" id="ARBA00004448"/>
    </source>
</evidence>
<evidence type="ECO:0000256" key="11">
    <source>
        <dbReference type="RuleBase" id="RU000488"/>
    </source>
</evidence>
<feature type="repeat" description="Solcar" evidence="10">
    <location>
        <begin position="116"/>
        <end position="208"/>
    </location>
</feature>
<keyword evidence="4 10" id="KW-0812">Transmembrane</keyword>
<feature type="repeat" description="Solcar" evidence="10">
    <location>
        <begin position="9"/>
        <end position="106"/>
    </location>
</feature>
<keyword evidence="8" id="KW-0496">Mitochondrion</keyword>
<dbReference type="WBParaSite" id="PSAMB.scaffold1611size29397.g14005.t1">
    <property type="protein sequence ID" value="PSAMB.scaffold1611size29397.g14005.t1"/>
    <property type="gene ID" value="PSAMB.scaffold1611size29397.g14005"/>
</dbReference>
<evidence type="ECO:0000256" key="3">
    <source>
        <dbReference type="ARBA" id="ARBA00022448"/>
    </source>
</evidence>
<keyword evidence="9 10" id="KW-0472">Membrane</keyword>
<dbReference type="Pfam" id="PF00153">
    <property type="entry name" value="Mito_carr"/>
    <property type="match status" value="3"/>
</dbReference>
<evidence type="ECO:0000313" key="13">
    <source>
        <dbReference type="WBParaSite" id="PSAMB.scaffold1611size29397.g14005.t1"/>
    </source>
</evidence>
<dbReference type="AlphaFoldDB" id="A0A914V6X0"/>
<keyword evidence="12" id="KW-1185">Reference proteome</keyword>
<feature type="repeat" description="Solcar" evidence="10">
    <location>
        <begin position="217"/>
        <end position="308"/>
    </location>
</feature>
<dbReference type="PROSITE" id="PS50920">
    <property type="entry name" value="SOLCAR"/>
    <property type="match status" value="3"/>
</dbReference>
<dbReference type="InterPro" id="IPR018108">
    <property type="entry name" value="MCP_transmembrane"/>
</dbReference>
<evidence type="ECO:0000256" key="6">
    <source>
        <dbReference type="ARBA" id="ARBA00022792"/>
    </source>
</evidence>
<keyword evidence="3 11" id="KW-0813">Transport</keyword>
<dbReference type="GO" id="GO:0055085">
    <property type="term" value="P:transmembrane transport"/>
    <property type="evidence" value="ECO:0007669"/>
    <property type="project" value="InterPro"/>
</dbReference>
<evidence type="ECO:0000256" key="4">
    <source>
        <dbReference type="ARBA" id="ARBA00022692"/>
    </source>
</evidence>
<accession>A0A914V6X0</accession>
<evidence type="ECO:0000256" key="8">
    <source>
        <dbReference type="ARBA" id="ARBA00023128"/>
    </source>
</evidence>
<dbReference type="InterPro" id="IPR002067">
    <property type="entry name" value="MCP"/>
</dbReference>
<proteinExistence type="inferred from homology"/>
<evidence type="ECO:0000256" key="5">
    <source>
        <dbReference type="ARBA" id="ARBA00022737"/>
    </source>
</evidence>
<dbReference type="Proteomes" id="UP000887566">
    <property type="component" value="Unplaced"/>
</dbReference>
<evidence type="ECO:0000256" key="9">
    <source>
        <dbReference type="ARBA" id="ARBA00023136"/>
    </source>
</evidence>
<dbReference type="PANTHER" id="PTHR45618">
    <property type="entry name" value="MITOCHONDRIAL DICARBOXYLATE CARRIER-RELATED"/>
    <property type="match status" value="1"/>
</dbReference>
<keyword evidence="7" id="KW-1133">Transmembrane helix</keyword>
<name>A0A914V6X0_9BILA</name>
<reference evidence="13" key="1">
    <citation type="submission" date="2022-11" db="UniProtKB">
        <authorList>
            <consortium name="WormBaseParasite"/>
        </authorList>
    </citation>
    <scope>IDENTIFICATION</scope>
</reference>
<evidence type="ECO:0000313" key="12">
    <source>
        <dbReference type="Proteomes" id="UP000887566"/>
    </source>
</evidence>
<evidence type="ECO:0000256" key="10">
    <source>
        <dbReference type="PROSITE-ProRule" id="PRU00282"/>
    </source>
</evidence>